<dbReference type="AlphaFoldDB" id="A0ABD2Z0R4"/>
<feature type="compositionally biased region" description="Polar residues" evidence="9">
    <location>
        <begin position="469"/>
        <end position="491"/>
    </location>
</feature>
<evidence type="ECO:0000313" key="13">
    <source>
        <dbReference type="Proteomes" id="UP001630127"/>
    </source>
</evidence>
<keyword evidence="5" id="KW-0010">Activator</keyword>
<dbReference type="SUPFAM" id="SSF52172">
    <property type="entry name" value="CheY-like"/>
    <property type="match status" value="1"/>
</dbReference>
<dbReference type="GO" id="GO:0000160">
    <property type="term" value="P:phosphorelay signal transduction system"/>
    <property type="evidence" value="ECO:0007669"/>
    <property type="project" value="UniProtKB-KW"/>
</dbReference>
<dbReference type="InterPro" id="IPR017930">
    <property type="entry name" value="Myb_dom"/>
</dbReference>
<feature type="region of interest" description="Disordered" evidence="9">
    <location>
        <begin position="439"/>
        <end position="491"/>
    </location>
</feature>
<feature type="compositionally biased region" description="Low complexity" evidence="9">
    <location>
        <begin position="441"/>
        <end position="452"/>
    </location>
</feature>
<dbReference type="EMBL" id="JBJUIK010000011">
    <property type="protein sequence ID" value="KAL3512214.1"/>
    <property type="molecule type" value="Genomic_DNA"/>
</dbReference>
<keyword evidence="4" id="KW-0805">Transcription regulation</keyword>
<reference evidence="12 13" key="1">
    <citation type="submission" date="2024-11" db="EMBL/GenBank/DDBJ databases">
        <title>A near-complete genome assembly of Cinchona calisaya.</title>
        <authorList>
            <person name="Lian D.C."/>
            <person name="Zhao X.W."/>
            <person name="Wei L."/>
        </authorList>
    </citation>
    <scope>NUCLEOTIDE SEQUENCE [LARGE SCALE GENOMIC DNA]</scope>
    <source>
        <tissue evidence="12">Nenye</tissue>
    </source>
</reference>
<dbReference type="SUPFAM" id="SSF46689">
    <property type="entry name" value="Homeodomain-like"/>
    <property type="match status" value="1"/>
</dbReference>
<evidence type="ECO:0000256" key="2">
    <source>
        <dbReference type="ARBA" id="ARBA00022553"/>
    </source>
</evidence>
<dbReference type="PANTHER" id="PTHR43874">
    <property type="entry name" value="TWO-COMPONENT RESPONSE REGULATOR"/>
    <property type="match status" value="1"/>
</dbReference>
<comment type="subcellular location">
    <subcellularLocation>
        <location evidence="1">Nucleus</location>
    </subcellularLocation>
</comment>
<feature type="domain" description="HTH myb-type" evidence="11">
    <location>
        <begin position="208"/>
        <end position="259"/>
    </location>
</feature>
<dbReference type="InterPro" id="IPR009057">
    <property type="entry name" value="Homeodomain-like_sf"/>
</dbReference>
<name>A0ABD2Z0R4_9GENT</name>
<dbReference type="PROSITE" id="PS51294">
    <property type="entry name" value="HTH_MYB"/>
    <property type="match status" value="1"/>
</dbReference>
<keyword evidence="3" id="KW-0902">Two-component regulatory system</keyword>
<keyword evidence="7" id="KW-0539">Nucleus</keyword>
<dbReference type="InterPro" id="IPR011006">
    <property type="entry name" value="CheY-like_superfamily"/>
</dbReference>
<dbReference type="Pfam" id="PF00072">
    <property type="entry name" value="Response_reg"/>
    <property type="match status" value="1"/>
</dbReference>
<sequence length="491" mass="55165">MELSYPRTNNVPSYSEPWCRVLINHGIHILLVDHDKECLNSTSKMLELYAYKVTKVENASTALNMLQAGKKQFEVVIANIHSPDLHAAYHLFQEAVKMDLLVILMSAYEETLVANRAIENGAFLYVQKPINLDLVKHLWQHVMRERCRKSKEKDTLGERHIGGENDEAGRKVTGKRKERSGKASMEDQMNQATARDGSFGRRKVCTEWTKELHAKFMAVVNQLGEGRCYPKDILERMNVPGLTRMQVASHLQKCRHDNWRSPEDRRYQPRTSPDSPKNDESEERDNVRRFGSMPRSCNASHQPENQENSVTSQISLASANINNNSTNERGKISRQVEASQNIGHGNMEMLNEENKSYFVFPIDKSHGNGNGNGNGNEILIPTGIPTTTNALYMTSDDIFGPKFLAFGSASTLRNQRRPSEDFLELTEDMDFLVIDPQELEQGSGSNDGQSQQMACFDQVDPEKFPEGSNMGTGCQDGSETTNSDSTSGNAP</sequence>
<evidence type="ECO:0000313" key="12">
    <source>
        <dbReference type="EMBL" id="KAL3512214.1"/>
    </source>
</evidence>
<evidence type="ECO:0000256" key="5">
    <source>
        <dbReference type="ARBA" id="ARBA00023159"/>
    </source>
</evidence>
<evidence type="ECO:0000259" key="11">
    <source>
        <dbReference type="PROSITE" id="PS51294"/>
    </source>
</evidence>
<dbReference type="SMART" id="SM00448">
    <property type="entry name" value="REC"/>
    <property type="match status" value="1"/>
</dbReference>
<feature type="compositionally biased region" description="Basic and acidic residues" evidence="9">
    <location>
        <begin position="151"/>
        <end position="170"/>
    </location>
</feature>
<feature type="region of interest" description="Disordered" evidence="9">
    <location>
        <begin position="149"/>
        <end position="196"/>
    </location>
</feature>
<dbReference type="Proteomes" id="UP001630127">
    <property type="component" value="Unassembled WGS sequence"/>
</dbReference>
<dbReference type="Gene3D" id="3.40.50.2300">
    <property type="match status" value="1"/>
</dbReference>
<dbReference type="Pfam" id="PF00249">
    <property type="entry name" value="Myb_DNA-binding"/>
    <property type="match status" value="1"/>
</dbReference>
<dbReference type="InterPro" id="IPR006447">
    <property type="entry name" value="Myb_dom_plants"/>
</dbReference>
<dbReference type="GO" id="GO:0005634">
    <property type="term" value="C:nucleus"/>
    <property type="evidence" value="ECO:0007669"/>
    <property type="project" value="UniProtKB-SubCell"/>
</dbReference>
<dbReference type="FunFam" id="1.10.10.60:FF:000007">
    <property type="entry name" value="Two-component response regulator"/>
    <property type="match status" value="1"/>
</dbReference>
<evidence type="ECO:0000256" key="9">
    <source>
        <dbReference type="SAM" id="MobiDB-lite"/>
    </source>
</evidence>
<feature type="compositionally biased region" description="Basic and acidic residues" evidence="9">
    <location>
        <begin position="276"/>
        <end position="288"/>
    </location>
</feature>
<feature type="compositionally biased region" description="Polar residues" evidence="9">
    <location>
        <begin position="295"/>
        <end position="311"/>
    </location>
</feature>
<comment type="caution">
    <text evidence="12">The sequence shown here is derived from an EMBL/GenBank/DDBJ whole genome shotgun (WGS) entry which is preliminary data.</text>
</comment>
<evidence type="ECO:0000256" key="7">
    <source>
        <dbReference type="ARBA" id="ARBA00023242"/>
    </source>
</evidence>
<keyword evidence="13" id="KW-1185">Reference proteome</keyword>
<organism evidence="12 13">
    <name type="scientific">Cinchona calisaya</name>
    <dbReference type="NCBI Taxonomy" id="153742"/>
    <lineage>
        <taxon>Eukaryota</taxon>
        <taxon>Viridiplantae</taxon>
        <taxon>Streptophyta</taxon>
        <taxon>Embryophyta</taxon>
        <taxon>Tracheophyta</taxon>
        <taxon>Spermatophyta</taxon>
        <taxon>Magnoliopsida</taxon>
        <taxon>eudicotyledons</taxon>
        <taxon>Gunneridae</taxon>
        <taxon>Pentapetalae</taxon>
        <taxon>asterids</taxon>
        <taxon>lamiids</taxon>
        <taxon>Gentianales</taxon>
        <taxon>Rubiaceae</taxon>
        <taxon>Cinchonoideae</taxon>
        <taxon>Cinchoneae</taxon>
        <taxon>Cinchona</taxon>
    </lineage>
</organism>
<dbReference type="Gene3D" id="1.10.10.60">
    <property type="entry name" value="Homeodomain-like"/>
    <property type="match status" value="1"/>
</dbReference>
<dbReference type="InterPro" id="IPR001005">
    <property type="entry name" value="SANT/Myb"/>
</dbReference>
<comment type="caution">
    <text evidence="8">Lacks conserved residue(s) required for the propagation of feature annotation.</text>
</comment>
<feature type="compositionally biased region" description="Basic and acidic residues" evidence="9">
    <location>
        <begin position="254"/>
        <end position="267"/>
    </location>
</feature>
<evidence type="ECO:0000256" key="4">
    <source>
        <dbReference type="ARBA" id="ARBA00023015"/>
    </source>
</evidence>
<evidence type="ECO:0000256" key="1">
    <source>
        <dbReference type="ARBA" id="ARBA00004123"/>
    </source>
</evidence>
<protein>
    <submittedName>
        <fullName evidence="12">Uncharacterized protein</fullName>
    </submittedName>
</protein>
<dbReference type="PANTHER" id="PTHR43874:SF87">
    <property type="entry name" value="HTH MYB-TYPE DOMAIN-CONTAINING PROTEIN"/>
    <property type="match status" value="1"/>
</dbReference>
<proteinExistence type="predicted"/>
<evidence type="ECO:0000256" key="6">
    <source>
        <dbReference type="ARBA" id="ARBA00023163"/>
    </source>
</evidence>
<gene>
    <name evidence="12" type="ORF">ACH5RR_024931</name>
</gene>
<evidence type="ECO:0000256" key="8">
    <source>
        <dbReference type="PROSITE-ProRule" id="PRU00169"/>
    </source>
</evidence>
<feature type="region of interest" description="Disordered" evidence="9">
    <location>
        <begin position="253"/>
        <end position="311"/>
    </location>
</feature>
<feature type="domain" description="Response regulatory" evidence="10">
    <location>
        <begin position="28"/>
        <end position="143"/>
    </location>
</feature>
<keyword evidence="6" id="KW-0804">Transcription</keyword>
<accession>A0ABD2Z0R4</accession>
<dbReference type="InterPro" id="IPR045279">
    <property type="entry name" value="ARR-like"/>
</dbReference>
<evidence type="ECO:0000259" key="10">
    <source>
        <dbReference type="PROSITE" id="PS50110"/>
    </source>
</evidence>
<evidence type="ECO:0000256" key="3">
    <source>
        <dbReference type="ARBA" id="ARBA00023012"/>
    </source>
</evidence>
<dbReference type="NCBIfam" id="TIGR01557">
    <property type="entry name" value="myb_SHAQKYF"/>
    <property type="match status" value="1"/>
</dbReference>
<dbReference type="InterPro" id="IPR001789">
    <property type="entry name" value="Sig_transdc_resp-reg_receiver"/>
</dbReference>
<keyword evidence="2" id="KW-0597">Phosphoprotein</keyword>
<dbReference type="PROSITE" id="PS50110">
    <property type="entry name" value="RESPONSE_REGULATORY"/>
    <property type="match status" value="1"/>
</dbReference>